<dbReference type="SUPFAM" id="SSF52540">
    <property type="entry name" value="P-loop containing nucleoside triphosphate hydrolases"/>
    <property type="match status" value="1"/>
</dbReference>
<evidence type="ECO:0000313" key="2">
    <source>
        <dbReference type="EMBL" id="RED95655.1"/>
    </source>
</evidence>
<dbReference type="GO" id="GO:0008146">
    <property type="term" value="F:sulfotransferase activity"/>
    <property type="evidence" value="ECO:0007669"/>
    <property type="project" value="InterPro"/>
</dbReference>
<dbReference type="OrthoDB" id="981508at2"/>
<dbReference type="PANTHER" id="PTHR10605:SF56">
    <property type="entry name" value="BIFUNCTIONAL HEPARAN SULFATE N-DEACETYLASE_N-SULFOTRANSFERASE"/>
    <property type="match status" value="1"/>
</dbReference>
<sequence length="321" mass="37633">MQATKAKDNQLYTQKSHEWMPDFLVIGAGKCGTTSLDNYLKQHPEIYISPVKEPNFFGYEMLSEADLAARPGEQWHYRQSVTNLEDYQTLFDGATSEQVSGETSNTYLYHQMAPERIRYHNPNMKLIAIFRQPAERLWSRYMHLARENRLPTRHFSDCLDQSSIWWKRNDLIREGFYYKNLSRYYQLFGADQIKVYLFDEFKANGPEVLKDIYAFLGVDTDFQVDKLVALNQSGIVKNKSLDGLIGNHGLLPKLSKRVFGKYYQELKESPQLQSLLVKLRKRNLEKPAMDPEIKQILTRDIYGEDIQNLQKLTGKNLSHWW</sequence>
<accession>A0A3D9L1A6</accession>
<dbReference type="InterPro" id="IPR027417">
    <property type="entry name" value="P-loop_NTPase"/>
</dbReference>
<reference evidence="2 3" key="1">
    <citation type="submission" date="2018-07" db="EMBL/GenBank/DDBJ databases">
        <title>Genomic Encyclopedia of Type Strains, Phase IV (KMG-IV): sequencing the most valuable type-strain genomes for metagenomic binning, comparative biology and taxonomic classification.</title>
        <authorList>
            <person name="Goeker M."/>
        </authorList>
    </citation>
    <scope>NUCLEOTIDE SEQUENCE [LARGE SCALE GENOMIC DNA]</scope>
    <source>
        <strain evidence="2 3">DSM 4134</strain>
    </source>
</reference>
<dbReference type="PANTHER" id="PTHR10605">
    <property type="entry name" value="HEPARAN SULFATE SULFOTRANSFERASE"/>
    <property type="match status" value="1"/>
</dbReference>
<protein>
    <submittedName>
        <fullName evidence="2">Sulfotransferase family protein</fullName>
    </submittedName>
</protein>
<proteinExistence type="predicted"/>
<comment type="caution">
    <text evidence="2">The sequence shown here is derived from an EMBL/GenBank/DDBJ whole genome shotgun (WGS) entry which is preliminary data.</text>
</comment>
<dbReference type="Pfam" id="PF13469">
    <property type="entry name" value="Sulfotransfer_3"/>
    <property type="match status" value="1"/>
</dbReference>
<keyword evidence="3" id="KW-1185">Reference proteome</keyword>
<gene>
    <name evidence="2" type="ORF">C7460_117105</name>
</gene>
<evidence type="ECO:0000256" key="1">
    <source>
        <dbReference type="ARBA" id="ARBA00022679"/>
    </source>
</evidence>
<dbReference type="InterPro" id="IPR037359">
    <property type="entry name" value="NST/OST"/>
</dbReference>
<organism evidence="2 3">
    <name type="scientific">Marinoscillum furvescens DSM 4134</name>
    <dbReference type="NCBI Taxonomy" id="1122208"/>
    <lineage>
        <taxon>Bacteria</taxon>
        <taxon>Pseudomonadati</taxon>
        <taxon>Bacteroidota</taxon>
        <taxon>Cytophagia</taxon>
        <taxon>Cytophagales</taxon>
        <taxon>Reichenbachiellaceae</taxon>
        <taxon>Marinoscillum</taxon>
    </lineage>
</organism>
<dbReference type="EMBL" id="QREG01000017">
    <property type="protein sequence ID" value="RED95655.1"/>
    <property type="molecule type" value="Genomic_DNA"/>
</dbReference>
<dbReference type="RefSeq" id="WP_115869290.1">
    <property type="nucleotide sequence ID" value="NZ_QREG01000017.1"/>
</dbReference>
<dbReference type="Proteomes" id="UP000256779">
    <property type="component" value="Unassembled WGS sequence"/>
</dbReference>
<keyword evidence="1 2" id="KW-0808">Transferase</keyword>
<dbReference type="AlphaFoldDB" id="A0A3D9L1A6"/>
<name>A0A3D9L1A6_MARFU</name>
<evidence type="ECO:0000313" key="3">
    <source>
        <dbReference type="Proteomes" id="UP000256779"/>
    </source>
</evidence>
<dbReference type="Gene3D" id="3.40.50.300">
    <property type="entry name" value="P-loop containing nucleotide triphosphate hydrolases"/>
    <property type="match status" value="1"/>
</dbReference>